<protein>
    <recommendedName>
        <fullName evidence="3">Reverse transcriptase domain-containing protein</fullName>
    </recommendedName>
</protein>
<dbReference type="GeneID" id="113687229"/>
<dbReference type="PANTHER" id="PTHR33116">
    <property type="entry name" value="REVERSE TRANSCRIPTASE ZINC-BINDING DOMAIN-CONTAINING PROTEIN-RELATED-RELATED"/>
    <property type="match status" value="1"/>
</dbReference>
<sequence>MRRWQMAVSPIMHCRGAAFVSHLSFADDVVIFAREDRRSVVNLVRFLTLYQEGAGQRINKQKSFFIASRRCSAGQIRRIQHLKGFKQGSFPFSYLGCNLYVGHRKKEFLQFLVEKFIAKLAGWQKKFLSQDGRLILIKHVLLAIPSHVLAVMDPLKGVIKRLEGLMANFFCGQSELGPKHHWCSWRNLCYPVNENGLGVGSFEDILGVFSCKLWWRFCNSTSLWANYMRSSYPMDSGAQPKASRVWRRMLAI</sequence>
<dbReference type="AlphaFoldDB" id="A0A6P6S3A5"/>
<dbReference type="OrthoDB" id="1750433at2759"/>
<evidence type="ECO:0008006" key="3">
    <source>
        <dbReference type="Google" id="ProtNLM"/>
    </source>
</evidence>
<accession>A0A6P6S3A5</accession>
<dbReference type="PANTHER" id="PTHR33116:SF67">
    <property type="entry name" value="REVERSE TRANSCRIPTASE"/>
    <property type="match status" value="1"/>
</dbReference>
<organism evidence="1 2">
    <name type="scientific">Coffea arabica</name>
    <name type="common">Arabian coffee</name>
    <dbReference type="NCBI Taxonomy" id="13443"/>
    <lineage>
        <taxon>Eukaryota</taxon>
        <taxon>Viridiplantae</taxon>
        <taxon>Streptophyta</taxon>
        <taxon>Embryophyta</taxon>
        <taxon>Tracheophyta</taxon>
        <taxon>Spermatophyta</taxon>
        <taxon>Magnoliopsida</taxon>
        <taxon>eudicotyledons</taxon>
        <taxon>Gunneridae</taxon>
        <taxon>Pentapetalae</taxon>
        <taxon>asterids</taxon>
        <taxon>lamiids</taxon>
        <taxon>Gentianales</taxon>
        <taxon>Rubiaceae</taxon>
        <taxon>Ixoroideae</taxon>
        <taxon>Gardenieae complex</taxon>
        <taxon>Bertiereae - Coffeeae clade</taxon>
        <taxon>Coffeeae</taxon>
        <taxon>Coffea</taxon>
    </lineage>
</organism>
<gene>
    <name evidence="2" type="primary">LOC113687229</name>
</gene>
<keyword evidence="1" id="KW-1185">Reference proteome</keyword>
<reference evidence="2" key="2">
    <citation type="submission" date="2025-08" db="UniProtKB">
        <authorList>
            <consortium name="RefSeq"/>
        </authorList>
    </citation>
    <scope>IDENTIFICATION</scope>
    <source>
        <tissue evidence="2">Leaves</tissue>
    </source>
</reference>
<proteinExistence type="predicted"/>
<reference evidence="1" key="1">
    <citation type="journal article" date="2025" name="Foods">
        <title>Unveiling the Microbial Signatures of Arabica Coffee Cherries: Insights into Ripeness Specific Diversity, Functional Traits, and Implications for Quality and Safety.</title>
        <authorList>
            <consortium name="RefSeq"/>
            <person name="Tenea G.N."/>
            <person name="Cifuentes V."/>
            <person name="Reyes P."/>
            <person name="Cevallos-Vallejos M."/>
        </authorList>
    </citation>
    <scope>NUCLEOTIDE SEQUENCE [LARGE SCALE GENOMIC DNA]</scope>
</reference>
<dbReference type="Proteomes" id="UP001652660">
    <property type="component" value="Chromosome 5e"/>
</dbReference>
<dbReference type="RefSeq" id="XP_027060693.1">
    <property type="nucleotide sequence ID" value="XM_027204892.1"/>
</dbReference>
<name>A0A6P6S3A5_COFAR</name>
<evidence type="ECO:0000313" key="2">
    <source>
        <dbReference type="RefSeq" id="XP_027060693.1"/>
    </source>
</evidence>
<evidence type="ECO:0000313" key="1">
    <source>
        <dbReference type="Proteomes" id="UP001652660"/>
    </source>
</evidence>